<evidence type="ECO:0008006" key="2">
    <source>
        <dbReference type="Google" id="ProtNLM"/>
    </source>
</evidence>
<dbReference type="AlphaFoldDB" id="X1GC64"/>
<dbReference type="EMBL" id="BARU01015002">
    <property type="protein sequence ID" value="GAH39184.1"/>
    <property type="molecule type" value="Genomic_DNA"/>
</dbReference>
<sequence length="126" mass="14620">SPLQHIFLLSEEEKTYTEKIFSRILSYMPEGILILDFDYNILFMNRYLTALYGDCIGQKYYLAFFGTARQDHGKIAEVIEGRSEEVKSREEDKEGRILDIKARRLENPDGSFSIIAIICDVTEKVK</sequence>
<reference evidence="1" key="1">
    <citation type="journal article" date="2014" name="Front. Microbiol.">
        <title>High frequency of phylogenetically diverse reductive dehalogenase-homologous genes in deep subseafloor sedimentary metagenomes.</title>
        <authorList>
            <person name="Kawai M."/>
            <person name="Futagami T."/>
            <person name="Toyoda A."/>
            <person name="Takaki Y."/>
            <person name="Nishi S."/>
            <person name="Hori S."/>
            <person name="Arai W."/>
            <person name="Tsubouchi T."/>
            <person name="Morono Y."/>
            <person name="Uchiyama I."/>
            <person name="Ito T."/>
            <person name="Fujiyama A."/>
            <person name="Inagaki F."/>
            <person name="Takami H."/>
        </authorList>
    </citation>
    <scope>NUCLEOTIDE SEQUENCE</scope>
    <source>
        <strain evidence="1">Expedition CK06-06</strain>
    </source>
</reference>
<protein>
    <recommendedName>
        <fullName evidence="2">PAS domain-containing protein</fullName>
    </recommendedName>
</protein>
<evidence type="ECO:0000313" key="1">
    <source>
        <dbReference type="EMBL" id="GAH39184.1"/>
    </source>
</evidence>
<accession>X1GC64</accession>
<organism evidence="1">
    <name type="scientific">marine sediment metagenome</name>
    <dbReference type="NCBI Taxonomy" id="412755"/>
    <lineage>
        <taxon>unclassified sequences</taxon>
        <taxon>metagenomes</taxon>
        <taxon>ecological metagenomes</taxon>
    </lineage>
</organism>
<name>X1GC64_9ZZZZ</name>
<gene>
    <name evidence="1" type="ORF">S03H2_26108</name>
</gene>
<feature type="non-terminal residue" evidence="1">
    <location>
        <position position="126"/>
    </location>
</feature>
<comment type="caution">
    <text evidence="1">The sequence shown here is derived from an EMBL/GenBank/DDBJ whole genome shotgun (WGS) entry which is preliminary data.</text>
</comment>
<proteinExistence type="predicted"/>
<dbReference type="InterPro" id="IPR035965">
    <property type="entry name" value="PAS-like_dom_sf"/>
</dbReference>
<feature type="non-terminal residue" evidence="1">
    <location>
        <position position="1"/>
    </location>
</feature>
<dbReference type="SUPFAM" id="SSF55785">
    <property type="entry name" value="PYP-like sensor domain (PAS domain)"/>
    <property type="match status" value="1"/>
</dbReference>
<dbReference type="Gene3D" id="3.30.450.20">
    <property type="entry name" value="PAS domain"/>
    <property type="match status" value="1"/>
</dbReference>